<feature type="transmembrane region" description="Helical" evidence="2">
    <location>
        <begin position="114"/>
        <end position="139"/>
    </location>
</feature>
<dbReference type="RefSeq" id="WP_174448030.1">
    <property type="nucleotide sequence ID" value="NZ_AP018732.1"/>
</dbReference>
<dbReference type="PANTHER" id="PTHR10906">
    <property type="entry name" value="SECY/SEC61-ALPHA FAMILY MEMBER"/>
    <property type="match status" value="1"/>
</dbReference>
<feature type="transmembrane region" description="Helical" evidence="2">
    <location>
        <begin position="427"/>
        <end position="445"/>
    </location>
</feature>
<accession>A0A4P2VC98</accession>
<dbReference type="GO" id="GO:0016020">
    <property type="term" value="C:membrane"/>
    <property type="evidence" value="ECO:0007669"/>
    <property type="project" value="InterPro"/>
</dbReference>
<organism evidence="3 4">
    <name type="scientific">Conexivisphaera calida</name>
    <dbReference type="NCBI Taxonomy" id="1874277"/>
    <lineage>
        <taxon>Archaea</taxon>
        <taxon>Nitrososphaerota</taxon>
        <taxon>Conexivisphaeria</taxon>
        <taxon>Conexivisphaerales</taxon>
        <taxon>Conexivisphaeraceae</taxon>
        <taxon>Conexivisphaera</taxon>
    </lineage>
</organism>
<feature type="transmembrane region" description="Helical" evidence="2">
    <location>
        <begin position="273"/>
        <end position="295"/>
    </location>
</feature>
<feature type="transmembrane region" description="Helical" evidence="2">
    <location>
        <begin position="343"/>
        <end position="365"/>
    </location>
</feature>
<dbReference type="PRINTS" id="PR00303">
    <property type="entry name" value="SECYTRNLCASE"/>
</dbReference>
<name>A0A4P2VC98_9ARCH</name>
<protein>
    <submittedName>
        <fullName evidence="3">Preprotein translocase secY subunit</fullName>
    </submittedName>
</protein>
<dbReference type="NCBIfam" id="NF006341">
    <property type="entry name" value="PRK08568.1-5"/>
    <property type="match status" value="1"/>
</dbReference>
<feature type="transmembrane region" description="Helical" evidence="2">
    <location>
        <begin position="170"/>
        <end position="191"/>
    </location>
</feature>
<dbReference type="PIRSF" id="PIRSF004557">
    <property type="entry name" value="SecY"/>
    <property type="match status" value="1"/>
</dbReference>
<dbReference type="AlphaFoldDB" id="A0A4P2VC98"/>
<evidence type="ECO:0000313" key="3">
    <source>
        <dbReference type="EMBL" id="BBE41721.1"/>
    </source>
</evidence>
<dbReference type="GO" id="GO:0015031">
    <property type="term" value="P:protein transport"/>
    <property type="evidence" value="ECO:0007669"/>
    <property type="project" value="InterPro"/>
</dbReference>
<dbReference type="Pfam" id="PF00344">
    <property type="entry name" value="SecY"/>
    <property type="match status" value="1"/>
</dbReference>
<dbReference type="InterPro" id="IPR023201">
    <property type="entry name" value="SecY_dom_sf"/>
</dbReference>
<feature type="transmembrane region" description="Helical" evidence="2">
    <location>
        <begin position="231"/>
        <end position="253"/>
    </location>
</feature>
<evidence type="ECO:0000256" key="1">
    <source>
        <dbReference type="RuleBase" id="RU004349"/>
    </source>
</evidence>
<feature type="transmembrane region" description="Helical" evidence="2">
    <location>
        <begin position="32"/>
        <end position="53"/>
    </location>
</feature>
<sequence length="466" mass="50306">MSSERFSAISKIAQYIPEVPRPLRKPTLKVRLLWTLLILVLYVTMGFISLYKVTVSAQALPLYQIVFAAQQGTLTSLGIGPIVTGGLLAEILVGSEIINLDFSKEEDKAAFTAMVKVFTIVFIIIESVAYTVGMLGFYYHVPLSALPIDAIQLILAGIVVYMLDQMIQKGWGVGSGISLFILANVALLVMVDLFNPVKVAGQFFGIIPFLVQAALSGNIYAAVLRPNGYPSLVGLGATVAFILLLVYLEGVRIEVPVTSSQYRGIAGTYPIKLLYVSNVPVILVAALLANIQMIASWWASWARTSGLWYASMLAQYNSQGQLVGGLLYYLIGPQTLQQAISNPLLAVLFVAVMTVLSTAFAKVWVEMSGMSAEKAADGLIKAQMAIPGFRSTRSTVGMMLGRWIPVVTLLGGALVGLIAGISQFLGVFGGGIGLLLMVDISIQYYQTLIQEELEFIMPRLAGIFGR</sequence>
<keyword evidence="4" id="KW-1185">Reference proteome</keyword>
<comment type="similarity">
    <text evidence="1">Belongs to the SecY/SEC61-alpha family.</text>
</comment>
<feature type="transmembrane region" description="Helical" evidence="2">
    <location>
        <begin position="400"/>
        <end position="421"/>
    </location>
</feature>
<dbReference type="OrthoDB" id="371914at2157"/>
<proteinExistence type="inferred from homology"/>
<evidence type="ECO:0000256" key="2">
    <source>
        <dbReference type="SAM" id="Phobius"/>
    </source>
</evidence>
<dbReference type="EMBL" id="AP018732">
    <property type="protein sequence ID" value="BBE41721.1"/>
    <property type="molecule type" value="Genomic_DNA"/>
</dbReference>
<feature type="transmembrane region" description="Helical" evidence="2">
    <location>
        <begin position="73"/>
        <end position="93"/>
    </location>
</feature>
<feature type="transmembrane region" description="Helical" evidence="2">
    <location>
        <begin position="307"/>
        <end position="331"/>
    </location>
</feature>
<keyword evidence="2" id="KW-1133">Transmembrane helix</keyword>
<dbReference type="SUPFAM" id="SSF103491">
    <property type="entry name" value="Preprotein translocase SecY subunit"/>
    <property type="match status" value="1"/>
</dbReference>
<evidence type="ECO:0000313" key="4">
    <source>
        <dbReference type="Proteomes" id="UP000509448"/>
    </source>
</evidence>
<keyword evidence="2" id="KW-0812">Transmembrane</keyword>
<gene>
    <name evidence="3" type="ORF">NAS2_0329</name>
</gene>
<feature type="transmembrane region" description="Helical" evidence="2">
    <location>
        <begin position="203"/>
        <end position="224"/>
    </location>
</feature>
<feature type="transmembrane region" description="Helical" evidence="2">
    <location>
        <begin position="145"/>
        <end position="163"/>
    </location>
</feature>
<reference evidence="3 4" key="1">
    <citation type="journal article" date="2019" name="ISME J.">
        <title>Isolation and characterization of a thermophilic sulfur- and iron-reducing thaumarchaeote from a terrestrial acidic hot spring.</title>
        <authorList>
            <person name="Kato S."/>
            <person name="Itoh T."/>
            <person name="Yuki M."/>
            <person name="Nagamori M."/>
            <person name="Ohnishi M."/>
            <person name="Uematsu K."/>
            <person name="Suzuki K."/>
            <person name="Takashina T."/>
            <person name="Ohkuma M."/>
        </authorList>
    </citation>
    <scope>NUCLEOTIDE SEQUENCE [LARGE SCALE GENOMIC DNA]</scope>
    <source>
        <strain evidence="3 4">NAS-02</strain>
    </source>
</reference>
<dbReference type="Proteomes" id="UP000509448">
    <property type="component" value="Chromosome"/>
</dbReference>
<dbReference type="InterPro" id="IPR002208">
    <property type="entry name" value="SecY/SEC61-alpha"/>
</dbReference>
<dbReference type="KEGG" id="ccai:NAS2_0329"/>
<dbReference type="Gene3D" id="1.10.3370.10">
    <property type="entry name" value="SecY subunit domain"/>
    <property type="match status" value="1"/>
</dbReference>
<dbReference type="GeneID" id="55584147"/>
<keyword evidence="2" id="KW-0472">Membrane</keyword>